<protein>
    <submittedName>
        <fullName evidence="4">DUF4232 domain-containing protein</fullName>
    </submittedName>
</protein>
<dbReference type="RefSeq" id="WP_121864115.1">
    <property type="nucleotide sequence ID" value="NZ_RDEX01000001.1"/>
</dbReference>
<feature type="region of interest" description="Disordered" evidence="1">
    <location>
        <begin position="34"/>
        <end position="119"/>
    </location>
</feature>
<dbReference type="AlphaFoldDB" id="A0A3L9LAQ0"/>
<gene>
    <name evidence="4" type="ORF">EAE32_02805</name>
</gene>
<evidence type="ECO:0000313" key="5">
    <source>
        <dbReference type="Proteomes" id="UP000277871"/>
    </source>
</evidence>
<feature type="signal peptide" evidence="2">
    <location>
        <begin position="1"/>
        <end position="34"/>
    </location>
</feature>
<accession>A0A3L9LAQ0</accession>
<reference evidence="4 5" key="1">
    <citation type="submission" date="2018-10" db="EMBL/GenBank/DDBJ databases">
        <title>Kocuria tytonicola, new bacteria from the preen glands of American barn owls (Tyto furcata).</title>
        <authorList>
            <person name="Braun M.S."/>
            <person name="Wang E."/>
            <person name="Zimmermann S."/>
            <person name="Boutin S."/>
            <person name="Wagner H."/>
            <person name="Wink M."/>
        </authorList>
    </citation>
    <scope>NUCLEOTIDE SEQUENCE [LARGE SCALE GENOMIC DNA]</scope>
    <source>
        <strain evidence="4 5">473</strain>
    </source>
</reference>
<feature type="chain" id="PRO_5039033339" evidence="2">
    <location>
        <begin position="35"/>
        <end position="256"/>
    </location>
</feature>
<dbReference type="Pfam" id="PF14016">
    <property type="entry name" value="DUF4232"/>
    <property type="match status" value="1"/>
</dbReference>
<evidence type="ECO:0000256" key="2">
    <source>
        <dbReference type="SAM" id="SignalP"/>
    </source>
</evidence>
<feature type="domain" description="DUF4232" evidence="3">
    <location>
        <begin position="124"/>
        <end position="253"/>
    </location>
</feature>
<dbReference type="Proteomes" id="UP000277871">
    <property type="component" value="Unassembled WGS sequence"/>
</dbReference>
<organism evidence="4 5">
    <name type="scientific">Kocuria tytonicola</name>
    <dbReference type="NCBI Taxonomy" id="2055946"/>
    <lineage>
        <taxon>Bacteria</taxon>
        <taxon>Bacillati</taxon>
        <taxon>Actinomycetota</taxon>
        <taxon>Actinomycetes</taxon>
        <taxon>Micrococcales</taxon>
        <taxon>Micrococcaceae</taxon>
        <taxon>Kocuria</taxon>
    </lineage>
</organism>
<sequence>MTTTSPTPRGTRKHSRPLLAATALTALLALSACGSSEDPKPADTASPSTTASASASSSQSASASPTPSASSETAQASEASRAEPEKTQAAPEETRKATSPELTMPTASPFDKEKADAQAAGGVCNASQLSGTAAPEQGAAGHTIVSLTLTNKGSAPCTLTGYAGVSFVDASGATVGAPASREGAGAGAVTLQPGASASAGLSVTQPGVVGQTCNPHDVTGLRVYPPGSHESLVVSYPGQACGNPKVSQLQVKGFGS</sequence>
<keyword evidence="2" id="KW-0732">Signal</keyword>
<comment type="caution">
    <text evidence="4">The sequence shown here is derived from an EMBL/GenBank/DDBJ whole genome shotgun (WGS) entry which is preliminary data.</text>
</comment>
<dbReference type="EMBL" id="RDEX01000001">
    <property type="protein sequence ID" value="RLY94167.1"/>
    <property type="molecule type" value="Genomic_DNA"/>
</dbReference>
<proteinExistence type="predicted"/>
<feature type="compositionally biased region" description="Low complexity" evidence="1">
    <location>
        <begin position="44"/>
        <end position="79"/>
    </location>
</feature>
<evidence type="ECO:0000256" key="1">
    <source>
        <dbReference type="SAM" id="MobiDB-lite"/>
    </source>
</evidence>
<evidence type="ECO:0000259" key="3">
    <source>
        <dbReference type="Pfam" id="PF14016"/>
    </source>
</evidence>
<evidence type="ECO:0000313" key="4">
    <source>
        <dbReference type="EMBL" id="RLY94167.1"/>
    </source>
</evidence>
<name>A0A3L9LAQ0_9MICC</name>
<feature type="compositionally biased region" description="Basic and acidic residues" evidence="1">
    <location>
        <begin position="80"/>
        <end position="98"/>
    </location>
</feature>
<keyword evidence="5" id="KW-1185">Reference proteome</keyword>
<dbReference type="InterPro" id="IPR025326">
    <property type="entry name" value="DUF4232"/>
</dbReference>